<feature type="non-terminal residue" evidence="1">
    <location>
        <position position="41"/>
    </location>
</feature>
<name>A0A9N9KGH3_9GLOM</name>
<dbReference type="EMBL" id="CAJVPY010065431">
    <property type="protein sequence ID" value="CAG8824808.1"/>
    <property type="molecule type" value="Genomic_DNA"/>
</dbReference>
<feature type="non-terminal residue" evidence="1">
    <location>
        <position position="1"/>
    </location>
</feature>
<dbReference type="Proteomes" id="UP000789405">
    <property type="component" value="Unassembled WGS sequence"/>
</dbReference>
<evidence type="ECO:0000313" key="1">
    <source>
        <dbReference type="EMBL" id="CAG8824808.1"/>
    </source>
</evidence>
<accession>A0A9N9KGH3</accession>
<proteinExistence type="predicted"/>
<gene>
    <name evidence="1" type="ORF">DERYTH_LOCUS27774</name>
</gene>
<evidence type="ECO:0000313" key="2">
    <source>
        <dbReference type="Proteomes" id="UP000789405"/>
    </source>
</evidence>
<reference evidence="1" key="1">
    <citation type="submission" date="2021-06" db="EMBL/GenBank/DDBJ databases">
        <authorList>
            <person name="Kallberg Y."/>
            <person name="Tangrot J."/>
            <person name="Rosling A."/>
        </authorList>
    </citation>
    <scope>NUCLEOTIDE SEQUENCE</scope>
    <source>
        <strain evidence="1">MA453B</strain>
    </source>
</reference>
<dbReference type="AlphaFoldDB" id="A0A9N9KGH3"/>
<protein>
    <submittedName>
        <fullName evidence="1">11787_t:CDS:1</fullName>
    </submittedName>
</protein>
<organism evidence="1 2">
    <name type="scientific">Dentiscutata erythropus</name>
    <dbReference type="NCBI Taxonomy" id="1348616"/>
    <lineage>
        <taxon>Eukaryota</taxon>
        <taxon>Fungi</taxon>
        <taxon>Fungi incertae sedis</taxon>
        <taxon>Mucoromycota</taxon>
        <taxon>Glomeromycotina</taxon>
        <taxon>Glomeromycetes</taxon>
        <taxon>Diversisporales</taxon>
        <taxon>Gigasporaceae</taxon>
        <taxon>Dentiscutata</taxon>
    </lineage>
</organism>
<sequence>SRLTNELKINWVWPFGHAKSAPLETELWYLKQDLRWCQRWE</sequence>
<keyword evidence="2" id="KW-1185">Reference proteome</keyword>
<comment type="caution">
    <text evidence="1">The sequence shown here is derived from an EMBL/GenBank/DDBJ whole genome shotgun (WGS) entry which is preliminary data.</text>
</comment>